<sequence length="717" mass="82026">FFFYCDNPIVRKFADLITFNNQINCMNKLIREEMESQYAPLSESCAKALADKAYEKRKVASQEIEKMVTEFNTKNNTVQIRKLIEVLSNQFAISRDPNRRKGGLIGLAATSLGLGKDSERYVGELVTPILNCLSDPDVRVRYFACESLYNVVKVARAAIIPFFPDLFSALSRLVTDSDQMVKDGSELLDRLLKDIVTESSQIFNLEAFIPLLKERIYVNNSFARQYVISWISILNAVPEINMLIYLTDILDGLFTMLEDNTLEIQRMCETTLSQFLKSIRYDSTSVRMEDTINILIIHAQSTNELIKSIAITWIREFVQTFGPNVLPHASGIFTAILPCLEYNVESKKNIKECAVSVNNSMMSLISSKEHKSKNIEKIDLRSVMEVLSQYLTHNSVHTKIAVLKWIHHLFTHFPNEMSPHASSLGANLLGILSDNSDEVVLQCLSVLAKILNSTHNDNSRDFNKAHYRKFLLSLLNLFSEEKKFLDNRASLIIRQLCVLLNAEYIYRTFSEIIDEEVIKFASTMVRLLNMILLTSPELFELRNSLRDITNEHSANLFKCLYKSWAHCPVSTLSLCLLTQSYQHVSQLVVLFGDVEITLDILNELDKLVQLIESPIFAPLRLTLVSKSNNCADAQHLAHALFGILMLLPQTDAFHLLKNRLQCVPKYWGQTPINESKSLQHQSNIDFEILLEHFKKVQKAQRTLRIQQRRNIILPEDT</sequence>
<comment type="similarity">
    <text evidence="2">Belongs to the VAC14 family.</text>
</comment>
<comment type="subunit">
    <text evidence="7">Forms pentamers. Component of the PI(3,5)P2 regulatory complex/PAS complex, at least composed of PIKFYVE, FIG4 and VAC14. VAC14 nucleates the assembly of the complex and serves as a scaffold by pentamerizing into a star-shaped structure, which can bind a single copy each of PIKFYVE and FIG4 and coordinates their activities. Interacts with NOS1.</text>
</comment>
<evidence type="ECO:0000313" key="9">
    <source>
        <dbReference type="EMBL" id="JAI21145.1"/>
    </source>
</evidence>
<dbReference type="GO" id="GO:0070772">
    <property type="term" value="C:PAS complex"/>
    <property type="evidence" value="ECO:0007669"/>
    <property type="project" value="InterPro"/>
</dbReference>
<dbReference type="GO" id="GO:0006661">
    <property type="term" value="P:phosphatidylinositol biosynthetic process"/>
    <property type="evidence" value="ECO:0007669"/>
    <property type="project" value="InterPro"/>
</dbReference>
<keyword evidence="4" id="KW-0677">Repeat</keyword>
<evidence type="ECO:0000256" key="6">
    <source>
        <dbReference type="ARBA" id="ARBA00045654"/>
    </source>
</evidence>
<evidence type="ECO:0000256" key="3">
    <source>
        <dbReference type="ARBA" id="ARBA00013840"/>
    </source>
</evidence>
<evidence type="ECO:0000256" key="4">
    <source>
        <dbReference type="ARBA" id="ARBA00022737"/>
    </source>
</evidence>
<proteinExistence type="inferred from homology"/>
<evidence type="ECO:0000259" key="8">
    <source>
        <dbReference type="Pfam" id="PF11916"/>
    </source>
</evidence>
<keyword evidence="5" id="KW-0472">Membrane</keyword>
<dbReference type="Pfam" id="PF11916">
    <property type="entry name" value="Vac14_Fig4_bd"/>
    <property type="match status" value="1"/>
</dbReference>
<name>A0A0K8U4B4_BACLA</name>
<gene>
    <name evidence="9" type="primary">vac14_0</name>
    <name evidence="9" type="ORF">c0_g1_i2</name>
</gene>
<dbReference type="Gene3D" id="1.25.10.10">
    <property type="entry name" value="Leucine-rich Repeat Variant"/>
    <property type="match status" value="2"/>
</dbReference>
<dbReference type="InterPro" id="IPR021841">
    <property type="entry name" value="VAC14_Fig4p-bd"/>
</dbReference>
<evidence type="ECO:0000256" key="1">
    <source>
        <dbReference type="ARBA" id="ARBA00004308"/>
    </source>
</evidence>
<dbReference type="PANTHER" id="PTHR16023:SF0">
    <property type="entry name" value="PROTEIN VAC14 HOMOLOG"/>
    <property type="match status" value="1"/>
</dbReference>
<dbReference type="InterPro" id="IPR016024">
    <property type="entry name" value="ARM-type_fold"/>
</dbReference>
<feature type="domain" description="Vacuolar protein 14 C-terminal Fig4-binding" evidence="8">
    <location>
        <begin position="483"/>
        <end position="663"/>
    </location>
</feature>
<evidence type="ECO:0000256" key="2">
    <source>
        <dbReference type="ARBA" id="ARBA00010225"/>
    </source>
</evidence>
<dbReference type="InterPro" id="IPR011989">
    <property type="entry name" value="ARM-like"/>
</dbReference>
<accession>A0A0K8U4B4</accession>
<dbReference type="OrthoDB" id="5574975at2759"/>
<evidence type="ECO:0000256" key="7">
    <source>
        <dbReference type="ARBA" id="ARBA00047092"/>
    </source>
</evidence>
<dbReference type="AlphaFoldDB" id="A0A0K8U4B4"/>
<evidence type="ECO:0000256" key="5">
    <source>
        <dbReference type="ARBA" id="ARBA00023136"/>
    </source>
</evidence>
<dbReference type="InterPro" id="IPR026825">
    <property type="entry name" value="Vac14"/>
</dbReference>
<comment type="subcellular location">
    <subcellularLocation>
        <location evidence="1">Endomembrane system</location>
    </subcellularLocation>
</comment>
<dbReference type="SUPFAM" id="SSF48371">
    <property type="entry name" value="ARM repeat"/>
    <property type="match status" value="1"/>
</dbReference>
<reference evidence="9" key="1">
    <citation type="submission" date="2015-06" db="EMBL/GenBank/DDBJ databases">
        <authorList>
            <person name="Hoefler B.C."/>
            <person name="Straight P.D."/>
        </authorList>
    </citation>
    <scope>NUCLEOTIDE SEQUENCE</scope>
</reference>
<dbReference type="PANTHER" id="PTHR16023">
    <property type="entry name" value="TAX1 BINDING PROTEIN-RELATED"/>
    <property type="match status" value="1"/>
</dbReference>
<organism evidence="9">
    <name type="scientific">Bactrocera latifrons</name>
    <name type="common">Malaysian fruit fly</name>
    <name type="synonym">Chaetodacus latifrons</name>
    <dbReference type="NCBI Taxonomy" id="174628"/>
    <lineage>
        <taxon>Eukaryota</taxon>
        <taxon>Metazoa</taxon>
        <taxon>Ecdysozoa</taxon>
        <taxon>Arthropoda</taxon>
        <taxon>Hexapoda</taxon>
        <taxon>Insecta</taxon>
        <taxon>Pterygota</taxon>
        <taxon>Neoptera</taxon>
        <taxon>Endopterygota</taxon>
        <taxon>Diptera</taxon>
        <taxon>Brachycera</taxon>
        <taxon>Muscomorpha</taxon>
        <taxon>Tephritoidea</taxon>
        <taxon>Tephritidae</taxon>
        <taxon>Bactrocera</taxon>
        <taxon>Bactrocera</taxon>
    </lineage>
</organism>
<comment type="function">
    <text evidence="6">Scaffold protein component of the PI(3,5)P2 regulatory complex which regulates both the synthesis and turnover of phosphatidylinositol 3,5-bisphosphate (PtdIns(3,5)P2). Pentamerizes into a star-shaped structure and nucleates the assembly of the complex. The pentamer binds a single copy each of PIKFYVE and FIG4 and coordinates both PIKfyve kinase activity and FIG4 phosphatase activity, being required to maintain normal levels of phosphatidylinositol 3-phosphate (PtdIns(3)P) and phosphatidylinositol 5-phosphate (PtdIns(5)P). Plays a role in the biogenesis of endosome carrier vesicles (ECV) / multivesicular bodies (MVB) transport intermediates from early endosomes.</text>
</comment>
<dbReference type="EMBL" id="GDHF01031169">
    <property type="protein sequence ID" value="JAI21145.1"/>
    <property type="molecule type" value="Transcribed_RNA"/>
</dbReference>
<protein>
    <recommendedName>
        <fullName evidence="3">Protein VAC14 homolog</fullName>
    </recommendedName>
</protein>
<dbReference type="Pfam" id="PF12755">
    <property type="entry name" value="Vac14_Fab1_bd"/>
    <property type="match status" value="1"/>
</dbReference>
<dbReference type="GO" id="GO:0010008">
    <property type="term" value="C:endosome membrane"/>
    <property type="evidence" value="ECO:0007669"/>
    <property type="project" value="TreeGrafter"/>
</dbReference>
<feature type="non-terminal residue" evidence="9">
    <location>
        <position position="1"/>
    </location>
</feature>
<dbReference type="FunFam" id="1.25.10.10:FF:000501">
    <property type="entry name" value="Blast:Protein VAC14 homolog"/>
    <property type="match status" value="1"/>
</dbReference>